<dbReference type="PROSITE" id="PS50156">
    <property type="entry name" value="SSD"/>
    <property type="match status" value="1"/>
</dbReference>
<dbReference type="Pfam" id="PF03176">
    <property type="entry name" value="MMPL"/>
    <property type="match status" value="2"/>
</dbReference>
<feature type="transmembrane region" description="Helical" evidence="8">
    <location>
        <begin position="208"/>
        <end position="226"/>
    </location>
</feature>
<comment type="similarity">
    <text evidence="2">Belongs to the resistance-nodulation-cell division (RND) (TC 2.A.6) family. MmpL subfamily.</text>
</comment>
<gene>
    <name evidence="10" type="ORF">KDL01_21995</name>
</gene>
<keyword evidence="5 8" id="KW-1133">Transmembrane helix</keyword>
<dbReference type="InterPro" id="IPR050545">
    <property type="entry name" value="Mycobact_MmpL"/>
</dbReference>
<evidence type="ECO:0000256" key="4">
    <source>
        <dbReference type="ARBA" id="ARBA00022692"/>
    </source>
</evidence>
<keyword evidence="11" id="KW-1185">Reference proteome</keyword>
<name>A0A941ITG6_9ACTN</name>
<evidence type="ECO:0000256" key="3">
    <source>
        <dbReference type="ARBA" id="ARBA00022475"/>
    </source>
</evidence>
<dbReference type="AlphaFoldDB" id="A0A941ITG6"/>
<feature type="transmembrane region" description="Helical" evidence="8">
    <location>
        <begin position="273"/>
        <end position="294"/>
    </location>
</feature>
<feature type="transmembrane region" description="Helical" evidence="8">
    <location>
        <begin position="555"/>
        <end position="582"/>
    </location>
</feature>
<feature type="transmembrane region" description="Helical" evidence="8">
    <location>
        <begin position="232"/>
        <end position="253"/>
    </location>
</feature>
<evidence type="ECO:0000256" key="2">
    <source>
        <dbReference type="ARBA" id="ARBA00010157"/>
    </source>
</evidence>
<evidence type="ECO:0000313" key="10">
    <source>
        <dbReference type="EMBL" id="MBR7835963.1"/>
    </source>
</evidence>
<proteinExistence type="inferred from homology"/>
<evidence type="ECO:0000313" key="11">
    <source>
        <dbReference type="Proteomes" id="UP000675781"/>
    </source>
</evidence>
<keyword evidence="6 8" id="KW-0472">Membrane</keyword>
<feature type="transmembrane region" description="Helical" evidence="8">
    <location>
        <begin position="622"/>
        <end position="646"/>
    </location>
</feature>
<dbReference type="Gene3D" id="1.20.1640.10">
    <property type="entry name" value="Multidrug efflux transporter AcrB transmembrane domain"/>
    <property type="match status" value="2"/>
</dbReference>
<dbReference type="Proteomes" id="UP000675781">
    <property type="component" value="Unassembled WGS sequence"/>
</dbReference>
<evidence type="ECO:0000256" key="7">
    <source>
        <dbReference type="SAM" id="MobiDB-lite"/>
    </source>
</evidence>
<feature type="compositionally biased region" description="Low complexity" evidence="7">
    <location>
        <begin position="693"/>
        <end position="706"/>
    </location>
</feature>
<evidence type="ECO:0000256" key="1">
    <source>
        <dbReference type="ARBA" id="ARBA00004651"/>
    </source>
</evidence>
<dbReference type="RefSeq" id="WP_212530452.1">
    <property type="nucleotide sequence ID" value="NZ_JAGSOG010000118.1"/>
</dbReference>
<feature type="transmembrane region" description="Helical" evidence="8">
    <location>
        <begin position="531"/>
        <end position="549"/>
    </location>
</feature>
<feature type="region of interest" description="Disordered" evidence="7">
    <location>
        <begin position="693"/>
        <end position="712"/>
    </location>
</feature>
<feature type="transmembrane region" description="Helical" evidence="8">
    <location>
        <begin position="306"/>
        <end position="336"/>
    </location>
</feature>
<feature type="transmembrane region" description="Helical" evidence="8">
    <location>
        <begin position="658"/>
        <end position="678"/>
    </location>
</feature>
<feature type="transmembrane region" description="Helical" evidence="8">
    <location>
        <begin position="21"/>
        <end position="41"/>
    </location>
</feature>
<evidence type="ECO:0000256" key="8">
    <source>
        <dbReference type="SAM" id="Phobius"/>
    </source>
</evidence>
<reference evidence="10" key="1">
    <citation type="submission" date="2021-04" db="EMBL/GenBank/DDBJ databases">
        <title>Genome based classification of Actinospica acidithermotolerans sp. nov., an actinobacterium isolated from an Indonesian hot spring.</title>
        <authorList>
            <person name="Kusuma A.B."/>
            <person name="Putra K.E."/>
            <person name="Nafisah S."/>
            <person name="Loh J."/>
            <person name="Nouioui I."/>
            <person name="Goodfellow M."/>
        </authorList>
    </citation>
    <scope>NUCLEOTIDE SEQUENCE</scope>
    <source>
        <strain evidence="10">CSCA 57</strain>
    </source>
</reference>
<dbReference type="PANTHER" id="PTHR33406">
    <property type="entry name" value="MEMBRANE PROTEIN MJ1562-RELATED"/>
    <property type="match status" value="1"/>
</dbReference>
<feature type="transmembrane region" description="Helical" evidence="8">
    <location>
        <begin position="504"/>
        <end position="526"/>
    </location>
</feature>
<dbReference type="SUPFAM" id="SSF82866">
    <property type="entry name" value="Multidrug efflux transporter AcrB transmembrane domain"/>
    <property type="match status" value="2"/>
</dbReference>
<protein>
    <submittedName>
        <fullName evidence="10">MMPL family transporter</fullName>
    </submittedName>
</protein>
<keyword evidence="4 8" id="KW-0812">Transmembrane</keyword>
<feature type="domain" description="SSD" evidence="9">
    <location>
        <begin position="214"/>
        <end position="331"/>
    </location>
</feature>
<accession>A0A941ITG6</accession>
<dbReference type="InterPro" id="IPR004869">
    <property type="entry name" value="MMPL_dom"/>
</dbReference>
<keyword evidence="3" id="KW-1003">Cell membrane</keyword>
<feature type="transmembrane region" description="Helical" evidence="8">
    <location>
        <begin position="357"/>
        <end position="381"/>
    </location>
</feature>
<dbReference type="GO" id="GO:0005886">
    <property type="term" value="C:plasma membrane"/>
    <property type="evidence" value="ECO:0007669"/>
    <property type="project" value="UniProtKB-SubCell"/>
</dbReference>
<sequence>MSSIQTSTAARLGRLATRRPALVCVSWLIVILAGFAVGSQVTSRFEGTGINVTSSESYRAGQVLSAQDPTGDQVTALVSGTDVTAPGVETQVDAAVAAMRAVPGVTRVTAPYPQGVAKDGQAVAVTVTFGRNLSGDAEDTALTAVYDRFHQINAPQVYVSGGPLLNQQLNHGVKKSLQLAEELSLPIILIGLFLVFGSLLAALLPLAVALAGISSALLILLGFSHFTTLSQYALTIVTMIGLGVGVDYSLLIVSRFREERQRTWDKRTAAARAAASAGRTVLFSGLTVTISSLGLCFFDNSFLRSIGLATASVVLVDMLAALTLLPALLALCGVKVKQRQPRETGAFSRMAQLAAKLRVGVVVLLTALLVALAIPLAGLHLSNGDARWLPSSAEGRQEYTAATAHFGSSSSNPVQVLVQGSGADYTRFVSQISTLPQVAAVTSTPLSSGGTLVELAPSGGDASASGLALVREIRAARGTLDVQVTGTPAQVVDFEAMLVRGAPWAIGFVCLTILALLFAFTGSLLIPVKTLITTALSLGAALGVVTAVFQQGHGAGLFGTAGLGSLDLVTVPCVAAIAFGLAMDYEIFILGRVREAHLADPTRPRAAVALGLQRSGRIVTSAALLIAVVFACFMVGGNAVIGQIGLGLTLAVLIDATLVRMLLVPATMALLGNAAWWAPGPLRRLHRRYGLTEAPDATPAPEPVEAGVTGVT</sequence>
<comment type="caution">
    <text evidence="10">The sequence shown here is derived from an EMBL/GenBank/DDBJ whole genome shotgun (WGS) entry which is preliminary data.</text>
</comment>
<evidence type="ECO:0000259" key="9">
    <source>
        <dbReference type="PROSITE" id="PS50156"/>
    </source>
</evidence>
<evidence type="ECO:0000256" key="5">
    <source>
        <dbReference type="ARBA" id="ARBA00022989"/>
    </source>
</evidence>
<feature type="transmembrane region" description="Helical" evidence="8">
    <location>
        <begin position="183"/>
        <end position="201"/>
    </location>
</feature>
<dbReference type="PANTHER" id="PTHR33406:SF11">
    <property type="entry name" value="MEMBRANE PROTEIN SCO6666-RELATED"/>
    <property type="match status" value="1"/>
</dbReference>
<evidence type="ECO:0000256" key="6">
    <source>
        <dbReference type="ARBA" id="ARBA00023136"/>
    </source>
</evidence>
<comment type="subcellular location">
    <subcellularLocation>
        <location evidence="1">Cell membrane</location>
        <topology evidence="1">Multi-pass membrane protein</topology>
    </subcellularLocation>
</comment>
<organism evidence="10 11">
    <name type="scientific">Actinospica durhamensis</name>
    <dbReference type="NCBI Taxonomy" id="1508375"/>
    <lineage>
        <taxon>Bacteria</taxon>
        <taxon>Bacillati</taxon>
        <taxon>Actinomycetota</taxon>
        <taxon>Actinomycetes</taxon>
        <taxon>Catenulisporales</taxon>
        <taxon>Actinospicaceae</taxon>
        <taxon>Actinospica</taxon>
    </lineage>
</organism>
<dbReference type="InterPro" id="IPR000731">
    <property type="entry name" value="SSD"/>
</dbReference>
<dbReference type="EMBL" id="JAGSOG010000118">
    <property type="protein sequence ID" value="MBR7835963.1"/>
    <property type="molecule type" value="Genomic_DNA"/>
</dbReference>
<feature type="non-terminal residue" evidence="10">
    <location>
        <position position="712"/>
    </location>
</feature>